<name>A0A804P3P9_MAIZE</name>
<dbReference type="EnsemblPlants" id="Zm00001eb206310_T001">
    <property type="protein sequence ID" value="Zm00001eb206310_P001"/>
    <property type="gene ID" value="Zm00001eb206310"/>
</dbReference>
<feature type="region of interest" description="Disordered" evidence="1">
    <location>
        <begin position="89"/>
        <end position="130"/>
    </location>
</feature>
<protein>
    <submittedName>
        <fullName evidence="2">Uncharacterized protein</fullName>
    </submittedName>
</protein>
<feature type="compositionally biased region" description="Basic and acidic residues" evidence="1">
    <location>
        <begin position="114"/>
        <end position="130"/>
    </location>
</feature>
<sequence>MYHQTVYVRGPSHGQSRWHRLPVSALAGGAAAHSARRRGTRDIVVQVPSWPKEERVVRCQNDTQTSKSGACKPMAALVYFIRAMHTQSHRLPATGSKKRDQCERRWRGRTRRHGRDEQAIEEKRREVRDREPVADTWRALLY</sequence>
<evidence type="ECO:0000313" key="3">
    <source>
        <dbReference type="Proteomes" id="UP000007305"/>
    </source>
</evidence>
<keyword evidence="3" id="KW-1185">Reference proteome</keyword>
<accession>A0A804P3P9</accession>
<reference evidence="2" key="2">
    <citation type="submission" date="2019-07" db="EMBL/GenBank/DDBJ databases">
        <authorList>
            <person name="Seetharam A."/>
            <person name="Woodhouse M."/>
            <person name="Cannon E."/>
        </authorList>
    </citation>
    <scope>NUCLEOTIDE SEQUENCE [LARGE SCALE GENOMIC DNA]</scope>
    <source>
        <strain evidence="2">cv. B73</strain>
    </source>
</reference>
<organism evidence="2 3">
    <name type="scientific">Zea mays</name>
    <name type="common">Maize</name>
    <dbReference type="NCBI Taxonomy" id="4577"/>
    <lineage>
        <taxon>Eukaryota</taxon>
        <taxon>Viridiplantae</taxon>
        <taxon>Streptophyta</taxon>
        <taxon>Embryophyta</taxon>
        <taxon>Tracheophyta</taxon>
        <taxon>Spermatophyta</taxon>
        <taxon>Magnoliopsida</taxon>
        <taxon>Liliopsida</taxon>
        <taxon>Poales</taxon>
        <taxon>Poaceae</taxon>
        <taxon>PACMAD clade</taxon>
        <taxon>Panicoideae</taxon>
        <taxon>Andropogonodae</taxon>
        <taxon>Andropogoneae</taxon>
        <taxon>Tripsacinae</taxon>
        <taxon>Zea</taxon>
    </lineage>
</organism>
<dbReference type="Proteomes" id="UP000007305">
    <property type="component" value="Chromosome 4"/>
</dbReference>
<reference evidence="2" key="3">
    <citation type="submission" date="2021-05" db="UniProtKB">
        <authorList>
            <consortium name="EnsemblPlants"/>
        </authorList>
    </citation>
    <scope>IDENTIFICATION</scope>
    <source>
        <strain evidence="2">cv. B73</strain>
    </source>
</reference>
<reference evidence="3" key="1">
    <citation type="journal article" date="2009" name="Science">
        <title>The B73 maize genome: complexity, diversity, and dynamics.</title>
        <authorList>
            <person name="Schnable P.S."/>
            <person name="Ware D."/>
            <person name="Fulton R.S."/>
            <person name="Stein J.C."/>
            <person name="Wei F."/>
            <person name="Pasternak S."/>
            <person name="Liang C."/>
            <person name="Zhang J."/>
            <person name="Fulton L."/>
            <person name="Graves T.A."/>
            <person name="Minx P."/>
            <person name="Reily A.D."/>
            <person name="Courtney L."/>
            <person name="Kruchowski S.S."/>
            <person name="Tomlinson C."/>
            <person name="Strong C."/>
            <person name="Delehaunty K."/>
            <person name="Fronick C."/>
            <person name="Courtney B."/>
            <person name="Rock S.M."/>
            <person name="Belter E."/>
            <person name="Du F."/>
            <person name="Kim K."/>
            <person name="Abbott R.M."/>
            <person name="Cotton M."/>
            <person name="Levy A."/>
            <person name="Marchetto P."/>
            <person name="Ochoa K."/>
            <person name="Jackson S.M."/>
            <person name="Gillam B."/>
            <person name="Chen W."/>
            <person name="Yan L."/>
            <person name="Higginbotham J."/>
            <person name="Cardenas M."/>
            <person name="Waligorski J."/>
            <person name="Applebaum E."/>
            <person name="Phelps L."/>
            <person name="Falcone J."/>
            <person name="Kanchi K."/>
            <person name="Thane T."/>
            <person name="Scimone A."/>
            <person name="Thane N."/>
            <person name="Henke J."/>
            <person name="Wang T."/>
            <person name="Ruppert J."/>
            <person name="Shah N."/>
            <person name="Rotter K."/>
            <person name="Hodges J."/>
            <person name="Ingenthron E."/>
            <person name="Cordes M."/>
            <person name="Kohlberg S."/>
            <person name="Sgro J."/>
            <person name="Delgado B."/>
            <person name="Mead K."/>
            <person name="Chinwalla A."/>
            <person name="Leonard S."/>
            <person name="Crouse K."/>
            <person name="Collura K."/>
            <person name="Kudrna D."/>
            <person name="Currie J."/>
            <person name="He R."/>
            <person name="Angelova A."/>
            <person name="Rajasekar S."/>
            <person name="Mueller T."/>
            <person name="Lomeli R."/>
            <person name="Scara G."/>
            <person name="Ko A."/>
            <person name="Delaney K."/>
            <person name="Wissotski M."/>
            <person name="Lopez G."/>
            <person name="Campos D."/>
            <person name="Braidotti M."/>
            <person name="Ashley E."/>
            <person name="Golser W."/>
            <person name="Kim H."/>
            <person name="Lee S."/>
            <person name="Lin J."/>
            <person name="Dujmic Z."/>
            <person name="Kim W."/>
            <person name="Talag J."/>
            <person name="Zuccolo A."/>
            <person name="Fan C."/>
            <person name="Sebastian A."/>
            <person name="Kramer M."/>
            <person name="Spiegel L."/>
            <person name="Nascimento L."/>
            <person name="Zutavern T."/>
            <person name="Miller B."/>
            <person name="Ambroise C."/>
            <person name="Muller S."/>
            <person name="Spooner W."/>
            <person name="Narechania A."/>
            <person name="Ren L."/>
            <person name="Wei S."/>
            <person name="Kumari S."/>
            <person name="Faga B."/>
            <person name="Levy M.J."/>
            <person name="McMahan L."/>
            <person name="Van Buren P."/>
            <person name="Vaughn M.W."/>
            <person name="Ying K."/>
            <person name="Yeh C.-T."/>
            <person name="Emrich S.J."/>
            <person name="Jia Y."/>
            <person name="Kalyanaraman A."/>
            <person name="Hsia A.-P."/>
            <person name="Barbazuk W.B."/>
            <person name="Baucom R.S."/>
            <person name="Brutnell T.P."/>
            <person name="Carpita N.C."/>
            <person name="Chaparro C."/>
            <person name="Chia J.-M."/>
            <person name="Deragon J.-M."/>
            <person name="Estill J.C."/>
            <person name="Fu Y."/>
            <person name="Jeddeloh J.A."/>
            <person name="Han Y."/>
            <person name="Lee H."/>
            <person name="Li P."/>
            <person name="Lisch D.R."/>
            <person name="Liu S."/>
            <person name="Liu Z."/>
            <person name="Nagel D.H."/>
            <person name="McCann M.C."/>
            <person name="SanMiguel P."/>
            <person name="Myers A.M."/>
            <person name="Nettleton D."/>
            <person name="Nguyen J."/>
            <person name="Penning B.W."/>
            <person name="Ponnala L."/>
            <person name="Schneider K.L."/>
            <person name="Schwartz D.C."/>
            <person name="Sharma A."/>
            <person name="Soderlund C."/>
            <person name="Springer N.M."/>
            <person name="Sun Q."/>
            <person name="Wang H."/>
            <person name="Waterman M."/>
            <person name="Westerman R."/>
            <person name="Wolfgruber T.K."/>
            <person name="Yang L."/>
            <person name="Yu Y."/>
            <person name="Zhang L."/>
            <person name="Zhou S."/>
            <person name="Zhu Q."/>
            <person name="Bennetzen J.L."/>
            <person name="Dawe R.K."/>
            <person name="Jiang J."/>
            <person name="Jiang N."/>
            <person name="Presting G.G."/>
            <person name="Wessler S.R."/>
            <person name="Aluru S."/>
            <person name="Martienssen R.A."/>
            <person name="Clifton S.W."/>
            <person name="McCombie W.R."/>
            <person name="Wing R.A."/>
            <person name="Wilson R.K."/>
        </authorList>
    </citation>
    <scope>NUCLEOTIDE SEQUENCE [LARGE SCALE GENOMIC DNA]</scope>
    <source>
        <strain evidence="3">cv. B73</strain>
    </source>
</reference>
<proteinExistence type="predicted"/>
<dbReference type="Gramene" id="Zm00001eb206310_T001">
    <property type="protein sequence ID" value="Zm00001eb206310_P001"/>
    <property type="gene ID" value="Zm00001eb206310"/>
</dbReference>
<dbReference type="AlphaFoldDB" id="A0A804P3P9"/>
<evidence type="ECO:0000313" key="2">
    <source>
        <dbReference type="EnsemblPlants" id="Zm00001eb206310_P001"/>
    </source>
</evidence>
<dbReference type="InParanoid" id="A0A804P3P9"/>
<evidence type="ECO:0000256" key="1">
    <source>
        <dbReference type="SAM" id="MobiDB-lite"/>
    </source>
</evidence>